<dbReference type="InterPro" id="IPR009033">
    <property type="entry name" value="Calreticulin/calnexin_P_dom_sf"/>
</dbReference>
<name>A0A1Q3AAK8_ZYGRO</name>
<evidence type="ECO:0000256" key="4">
    <source>
        <dbReference type="ARBA" id="ARBA00022824"/>
    </source>
</evidence>
<evidence type="ECO:0000256" key="3">
    <source>
        <dbReference type="ARBA" id="ARBA00022692"/>
    </source>
</evidence>
<keyword evidence="5 9" id="KW-1133">Transmembrane helix</keyword>
<feature type="region of interest" description="Disordered" evidence="10">
    <location>
        <begin position="580"/>
        <end position="628"/>
    </location>
</feature>
<dbReference type="GO" id="GO:0005789">
    <property type="term" value="C:endoplasmic reticulum membrane"/>
    <property type="evidence" value="ECO:0007669"/>
    <property type="project" value="UniProtKB-SubCell"/>
</dbReference>
<dbReference type="GO" id="GO:0005509">
    <property type="term" value="F:calcium ion binding"/>
    <property type="evidence" value="ECO:0007669"/>
    <property type="project" value="InterPro"/>
</dbReference>
<dbReference type="Gene3D" id="2.10.250.10">
    <property type="entry name" value="Calreticulin/calnexin, P domain"/>
    <property type="match status" value="1"/>
</dbReference>
<feature type="compositionally biased region" description="Basic and acidic residues" evidence="10">
    <location>
        <begin position="319"/>
        <end position="331"/>
    </location>
</feature>
<dbReference type="InterPro" id="IPR013320">
    <property type="entry name" value="ConA-like_dom_sf"/>
</dbReference>
<dbReference type="Gene3D" id="2.60.120.200">
    <property type="match status" value="1"/>
</dbReference>
<keyword evidence="8" id="KW-1015">Disulfide bond</keyword>
<dbReference type="PRINTS" id="PR00626">
    <property type="entry name" value="CALRETICULIN"/>
</dbReference>
<gene>
    <name evidence="11" type="ORF">ZYGR_0AI00190</name>
</gene>
<evidence type="ECO:0000256" key="5">
    <source>
        <dbReference type="ARBA" id="ARBA00022989"/>
    </source>
</evidence>
<reference evidence="11 12" key="1">
    <citation type="submission" date="2016-08" db="EMBL/GenBank/DDBJ databases">
        <title>Draft genome sequence of allopolyploid Zygosaccharomyces rouxii.</title>
        <authorList>
            <person name="Watanabe J."/>
            <person name="Uehara K."/>
            <person name="Mogi Y."/>
            <person name="Tsukioka Y."/>
        </authorList>
    </citation>
    <scope>NUCLEOTIDE SEQUENCE [LARGE SCALE GENOMIC DNA]</scope>
    <source>
        <strain evidence="11 12">NBRC 110957</strain>
    </source>
</reference>
<dbReference type="Proteomes" id="UP000187013">
    <property type="component" value="Unassembled WGS sequence"/>
</dbReference>
<keyword evidence="6 9" id="KW-0472">Membrane</keyword>
<sequence>MHMYICLFCFFFFNSTTYDIFQRFPSSTAARSTFSLKSVIPRIKMTVKAMFFCAMALAGSVNAIEGGSNNNIPALEPLDVKLSPESFWEDFQNYNSTAELLQKWRVSRLGLRDSSTGETRLMYPAKWSLQQPYLLKSFDNDNCLNLETAQSAAMIGRTLENPLKIGDGSKLVVQYEVQLQRNIECGGAFMKLLPPMNETDLLRYSGGSVPFEIIFGPDKCQPYTNEVHFGLKKTNPITNKPEVKLLTNAPISGLDGDQTVRLYTLIMDSKSQDFEIRVDGKVVKVGNLLTEGIFDPPFHSPKKVPDLKAKKPKNWDEREFIPDPKATKPDYWDEDEPLMIPDDADVKPDSWDENMPEYIPEPNRSKPEWWEDSVDGEWVAPLVRNPQCFQIAGCGPWQPRMVENPDYWGPWNPPMIENPKYRGKWTPPLVDNPDYSEDLKPGNLENPIGVILFEFWSGSKDLLIDNLYLGHYVEEAELLGNKTFVPKKRIQDQQLEAEIIGHRGHIEHPKKPPTMFDHHEEKRNLFDRLSDHADRLLEKFSEQSSFVQNILGGSILVLILMLTSYFYLKVMFFQQGYSEGVKSKDKRSEKKQQSKESKFEPQLEQVDSEQLDTDSQSENADFNRRKAK</sequence>
<feature type="disulfide bond" evidence="8">
    <location>
        <begin position="185"/>
        <end position="220"/>
    </location>
</feature>
<evidence type="ECO:0000256" key="10">
    <source>
        <dbReference type="SAM" id="MobiDB-lite"/>
    </source>
</evidence>
<feature type="transmembrane region" description="Helical" evidence="9">
    <location>
        <begin position="546"/>
        <end position="568"/>
    </location>
</feature>
<keyword evidence="3 9" id="KW-0812">Transmembrane</keyword>
<dbReference type="InterPro" id="IPR001580">
    <property type="entry name" value="Calret/calnex"/>
</dbReference>
<accession>A0A1Q3AAK8</accession>
<dbReference type="GO" id="GO:0051082">
    <property type="term" value="F:unfolded protein binding"/>
    <property type="evidence" value="ECO:0007669"/>
    <property type="project" value="InterPro"/>
</dbReference>
<evidence type="ECO:0000256" key="1">
    <source>
        <dbReference type="ARBA" id="ARBA00004389"/>
    </source>
</evidence>
<evidence type="ECO:0000313" key="11">
    <source>
        <dbReference type="EMBL" id="GAV52737.1"/>
    </source>
</evidence>
<evidence type="ECO:0000256" key="6">
    <source>
        <dbReference type="ARBA" id="ARBA00023136"/>
    </source>
</evidence>
<dbReference type="PANTHER" id="PTHR11073:SF1">
    <property type="entry name" value="CALNEXIN 14D-RELATED"/>
    <property type="match status" value="1"/>
</dbReference>
<dbReference type="EMBL" id="BDGX01000035">
    <property type="protein sequence ID" value="GAV52737.1"/>
    <property type="molecule type" value="Genomic_DNA"/>
</dbReference>
<organism evidence="11 12">
    <name type="scientific">Zygosaccharomyces rouxii</name>
    <dbReference type="NCBI Taxonomy" id="4956"/>
    <lineage>
        <taxon>Eukaryota</taxon>
        <taxon>Fungi</taxon>
        <taxon>Dikarya</taxon>
        <taxon>Ascomycota</taxon>
        <taxon>Saccharomycotina</taxon>
        <taxon>Saccharomycetes</taxon>
        <taxon>Saccharomycetales</taxon>
        <taxon>Saccharomycetaceae</taxon>
        <taxon>Zygosaccharomyces</taxon>
    </lineage>
</organism>
<evidence type="ECO:0000256" key="8">
    <source>
        <dbReference type="PIRSR" id="PIRSR601580-3"/>
    </source>
</evidence>
<protein>
    <recommendedName>
        <fullName evidence="13">Calnexin</fullName>
    </recommendedName>
</protein>
<dbReference type="Pfam" id="PF00262">
    <property type="entry name" value="Calreticulin"/>
    <property type="match status" value="1"/>
</dbReference>
<dbReference type="AlphaFoldDB" id="A0A1Q3AAK8"/>
<feature type="compositionally biased region" description="Basic and acidic residues" evidence="10">
    <location>
        <begin position="581"/>
        <end position="601"/>
    </location>
</feature>
<feature type="region of interest" description="Disordered" evidence="10">
    <location>
        <begin position="319"/>
        <end position="350"/>
    </location>
</feature>
<dbReference type="GO" id="GO:0036503">
    <property type="term" value="P:ERAD pathway"/>
    <property type="evidence" value="ECO:0007669"/>
    <property type="project" value="TreeGrafter"/>
</dbReference>
<evidence type="ECO:0000313" key="12">
    <source>
        <dbReference type="Proteomes" id="UP000187013"/>
    </source>
</evidence>
<dbReference type="SUPFAM" id="SSF63887">
    <property type="entry name" value="P-domain of calnexin/calreticulin"/>
    <property type="match status" value="1"/>
</dbReference>
<dbReference type="SUPFAM" id="SSF49899">
    <property type="entry name" value="Concanavalin A-like lectins/glucanases"/>
    <property type="match status" value="1"/>
</dbReference>
<comment type="similarity">
    <text evidence="2 9">Belongs to the calreticulin family.</text>
</comment>
<keyword evidence="7 9" id="KW-0143">Chaperone</keyword>
<dbReference type="PANTHER" id="PTHR11073">
    <property type="entry name" value="CALRETICULIN AND CALNEXIN"/>
    <property type="match status" value="1"/>
</dbReference>
<dbReference type="FunFam" id="2.10.250.10:FF:000001">
    <property type="entry name" value="Calnexin homolog"/>
    <property type="match status" value="1"/>
</dbReference>
<comment type="caution">
    <text evidence="11">The sequence shown here is derived from an EMBL/GenBank/DDBJ whole genome shotgun (WGS) entry which is preliminary data.</text>
</comment>
<evidence type="ECO:0000256" key="9">
    <source>
        <dbReference type="RuleBase" id="RU362126"/>
    </source>
</evidence>
<evidence type="ECO:0008006" key="13">
    <source>
        <dbReference type="Google" id="ProtNLM"/>
    </source>
</evidence>
<dbReference type="OrthoDB" id="1938156at2759"/>
<keyword evidence="4 9" id="KW-0256">Endoplasmic reticulum</keyword>
<evidence type="ECO:0000256" key="7">
    <source>
        <dbReference type="ARBA" id="ARBA00023186"/>
    </source>
</evidence>
<comment type="subcellular location">
    <subcellularLocation>
        <location evidence="1">Endoplasmic reticulum membrane</location>
        <topology evidence="1">Single-pass membrane protein</topology>
    </subcellularLocation>
</comment>
<proteinExistence type="inferred from homology"/>
<dbReference type="GO" id="GO:0006457">
    <property type="term" value="P:protein folding"/>
    <property type="evidence" value="ECO:0007669"/>
    <property type="project" value="InterPro"/>
</dbReference>
<evidence type="ECO:0000256" key="2">
    <source>
        <dbReference type="ARBA" id="ARBA00010983"/>
    </source>
</evidence>